<proteinExistence type="inferred from homology"/>
<dbReference type="STRING" id="1611254.A0A2G5VTZ7"/>
<dbReference type="GO" id="GO:0005634">
    <property type="term" value="C:nucleus"/>
    <property type="evidence" value="ECO:0007669"/>
    <property type="project" value="UniProtKB-SubCell"/>
</dbReference>
<keyword evidence="7" id="KW-0539">Nucleus</keyword>
<comment type="caution">
    <text evidence="9">The sequence shown here is derived from an EMBL/GenBank/DDBJ whole genome shotgun (WGS) entry which is preliminary data.</text>
</comment>
<dbReference type="PANTHER" id="PTHR22930">
    <property type="match status" value="1"/>
</dbReference>
<evidence type="ECO:0000256" key="4">
    <source>
        <dbReference type="ARBA" id="ARBA00022722"/>
    </source>
</evidence>
<dbReference type="GO" id="GO:0046872">
    <property type="term" value="F:metal ion binding"/>
    <property type="evidence" value="ECO:0007669"/>
    <property type="project" value="UniProtKB-KW"/>
</dbReference>
<keyword evidence="5" id="KW-0479">Metal-binding</keyword>
<evidence type="ECO:0000256" key="7">
    <source>
        <dbReference type="ARBA" id="ARBA00023242"/>
    </source>
</evidence>
<evidence type="ECO:0000256" key="6">
    <source>
        <dbReference type="ARBA" id="ARBA00022801"/>
    </source>
</evidence>
<accession>A0A2G5VTZ7</accession>
<feature type="domain" description="DDE Tnp4" evidence="8">
    <location>
        <begin position="174"/>
        <end position="338"/>
    </location>
</feature>
<evidence type="ECO:0000256" key="1">
    <source>
        <dbReference type="ARBA" id="ARBA00001968"/>
    </source>
</evidence>
<keyword evidence="6" id="KW-0378">Hydrolase</keyword>
<dbReference type="GO" id="GO:0004518">
    <property type="term" value="F:nuclease activity"/>
    <property type="evidence" value="ECO:0007669"/>
    <property type="project" value="UniProtKB-KW"/>
</dbReference>
<comment type="subcellular location">
    <subcellularLocation>
        <location evidence="2">Nucleus</location>
    </subcellularLocation>
</comment>
<protein>
    <recommendedName>
        <fullName evidence="8">DDE Tnp4 domain-containing protein</fullName>
    </recommendedName>
</protein>
<dbReference type="InterPro" id="IPR045249">
    <property type="entry name" value="HARBI1-like"/>
</dbReference>
<name>A0A2G5VTZ7_9PELO</name>
<evidence type="ECO:0000313" key="9">
    <source>
        <dbReference type="EMBL" id="PIC55264.1"/>
    </source>
</evidence>
<evidence type="ECO:0000256" key="3">
    <source>
        <dbReference type="ARBA" id="ARBA00006958"/>
    </source>
</evidence>
<dbReference type="Pfam" id="PF13359">
    <property type="entry name" value="DDE_Tnp_4"/>
    <property type="match status" value="1"/>
</dbReference>
<gene>
    <name evidence="9" type="primary">Cnig_chr_I.g608</name>
    <name evidence="9" type="ORF">B9Z55_000608</name>
</gene>
<evidence type="ECO:0000256" key="2">
    <source>
        <dbReference type="ARBA" id="ARBA00004123"/>
    </source>
</evidence>
<evidence type="ECO:0000256" key="5">
    <source>
        <dbReference type="ARBA" id="ARBA00022723"/>
    </source>
</evidence>
<dbReference type="AlphaFoldDB" id="A0A2G5VTZ7"/>
<evidence type="ECO:0000313" key="10">
    <source>
        <dbReference type="Proteomes" id="UP000230233"/>
    </source>
</evidence>
<dbReference type="GO" id="GO:0016787">
    <property type="term" value="F:hydrolase activity"/>
    <property type="evidence" value="ECO:0007669"/>
    <property type="project" value="UniProtKB-KW"/>
</dbReference>
<comment type="similarity">
    <text evidence="3">Belongs to the HARBI1 family.</text>
</comment>
<dbReference type="Proteomes" id="UP000230233">
    <property type="component" value="Chromosome I"/>
</dbReference>
<dbReference type="EMBL" id="PDUG01000001">
    <property type="protein sequence ID" value="PIC55264.1"/>
    <property type="molecule type" value="Genomic_DNA"/>
</dbReference>
<dbReference type="OrthoDB" id="6627079at2759"/>
<organism evidence="9 10">
    <name type="scientific">Caenorhabditis nigoni</name>
    <dbReference type="NCBI Taxonomy" id="1611254"/>
    <lineage>
        <taxon>Eukaryota</taxon>
        <taxon>Metazoa</taxon>
        <taxon>Ecdysozoa</taxon>
        <taxon>Nematoda</taxon>
        <taxon>Chromadorea</taxon>
        <taxon>Rhabditida</taxon>
        <taxon>Rhabditina</taxon>
        <taxon>Rhabditomorpha</taxon>
        <taxon>Rhabditoidea</taxon>
        <taxon>Rhabditidae</taxon>
        <taxon>Peloderinae</taxon>
        <taxon>Caenorhabditis</taxon>
    </lineage>
</organism>
<sequence length="378" mass="42926">MAPVSKRVELARLLEQRVVVLKTIAKKLADKEKKKVTHAKCQKATYRFFSQKVQYLLRNNEIKTIVGVEQSTFEKLLKIIKKTESPVPHKLRVVIFLKFCREGSSQNALSRSVGLSQPSLSRIISACIKDLVDVAHEYIRFPNTKAEILCMQEKFANRMDVNGTTRGVPCYAVLDGKHWRTDRPPHTGSLNYNYKGFFSYNSLFLSDSDSRILYCQISKLGVNSDSQLFRNGPLEQILKRAADTYGLRALPNSNVLMPAFVLADNGFASSKTVVMPYRASQLISSDHIRFNKIISASRVKIENLFGIMTSKFQIFARNLRLDPALSRALIVACSVIHNISLPPLQVPAYDFSDDQVYPDPYRTPEQQRTALKDYLLNR</sequence>
<dbReference type="InterPro" id="IPR027806">
    <property type="entry name" value="HARBI1_dom"/>
</dbReference>
<keyword evidence="10" id="KW-1185">Reference proteome</keyword>
<dbReference type="PANTHER" id="PTHR22930:SF85">
    <property type="entry name" value="GH03217P-RELATED"/>
    <property type="match status" value="1"/>
</dbReference>
<comment type="cofactor">
    <cofactor evidence="1">
        <name>a divalent metal cation</name>
        <dbReference type="ChEBI" id="CHEBI:60240"/>
    </cofactor>
</comment>
<keyword evidence="4" id="KW-0540">Nuclease</keyword>
<reference evidence="10" key="1">
    <citation type="submission" date="2017-10" db="EMBL/GenBank/DDBJ databases">
        <title>Rapid genome shrinkage in a self-fertile nematode reveals novel sperm competition proteins.</title>
        <authorList>
            <person name="Yin D."/>
            <person name="Schwarz E.M."/>
            <person name="Thomas C.G."/>
            <person name="Felde R.L."/>
            <person name="Korf I.F."/>
            <person name="Cutter A.D."/>
            <person name="Schartner C.M."/>
            <person name="Ralston E.J."/>
            <person name="Meyer B.J."/>
            <person name="Haag E.S."/>
        </authorList>
    </citation>
    <scope>NUCLEOTIDE SEQUENCE [LARGE SCALE GENOMIC DNA]</scope>
    <source>
        <strain evidence="10">JU1422</strain>
    </source>
</reference>
<evidence type="ECO:0000259" key="8">
    <source>
        <dbReference type="Pfam" id="PF13359"/>
    </source>
</evidence>